<evidence type="ECO:0000256" key="2">
    <source>
        <dbReference type="ARBA" id="ARBA00022737"/>
    </source>
</evidence>
<dbReference type="Proteomes" id="UP001176940">
    <property type="component" value="Unassembled WGS sequence"/>
</dbReference>
<organism evidence="3 4">
    <name type="scientific">Ranitomeya imitator</name>
    <name type="common">mimic poison frog</name>
    <dbReference type="NCBI Taxonomy" id="111125"/>
    <lineage>
        <taxon>Eukaryota</taxon>
        <taxon>Metazoa</taxon>
        <taxon>Chordata</taxon>
        <taxon>Craniata</taxon>
        <taxon>Vertebrata</taxon>
        <taxon>Euteleostomi</taxon>
        <taxon>Amphibia</taxon>
        <taxon>Batrachia</taxon>
        <taxon>Anura</taxon>
        <taxon>Neobatrachia</taxon>
        <taxon>Hyloidea</taxon>
        <taxon>Dendrobatidae</taxon>
        <taxon>Dendrobatinae</taxon>
        <taxon>Ranitomeya</taxon>
    </lineage>
</organism>
<dbReference type="PANTHER" id="PTHR48051">
    <property type="match status" value="1"/>
</dbReference>
<keyword evidence="2" id="KW-0677">Repeat</keyword>
<protein>
    <submittedName>
        <fullName evidence="3">Uncharacterized protein</fullName>
    </submittedName>
</protein>
<sequence>MLQYFALTGNFLEDLPNELFFCQRLKTLKLGQNKLTSLSPKIGTLISLVRLDIKGNRLDMLPPELGSCTSLKKSGFIVEHSLLETLPLDVREALSEES</sequence>
<dbReference type="EMBL" id="CAUEEQ010041451">
    <property type="protein sequence ID" value="CAJ0956166.1"/>
    <property type="molecule type" value="Genomic_DNA"/>
</dbReference>
<evidence type="ECO:0000313" key="3">
    <source>
        <dbReference type="EMBL" id="CAJ0956166.1"/>
    </source>
</evidence>
<dbReference type="InterPro" id="IPR050216">
    <property type="entry name" value="LRR_domain-containing"/>
</dbReference>
<dbReference type="Gene3D" id="3.80.10.10">
    <property type="entry name" value="Ribonuclease Inhibitor"/>
    <property type="match status" value="1"/>
</dbReference>
<keyword evidence="4" id="KW-1185">Reference proteome</keyword>
<accession>A0ABN9M362</accession>
<proteinExistence type="predicted"/>
<dbReference type="InterPro" id="IPR032675">
    <property type="entry name" value="LRR_dom_sf"/>
</dbReference>
<evidence type="ECO:0000256" key="1">
    <source>
        <dbReference type="ARBA" id="ARBA00022614"/>
    </source>
</evidence>
<reference evidence="3" key="1">
    <citation type="submission" date="2023-07" db="EMBL/GenBank/DDBJ databases">
        <authorList>
            <person name="Stuckert A."/>
        </authorList>
    </citation>
    <scope>NUCLEOTIDE SEQUENCE</scope>
</reference>
<evidence type="ECO:0000313" key="4">
    <source>
        <dbReference type="Proteomes" id="UP001176940"/>
    </source>
</evidence>
<dbReference type="InterPro" id="IPR001611">
    <property type="entry name" value="Leu-rich_rpt"/>
</dbReference>
<gene>
    <name evidence="3" type="ORF">RIMI_LOCUS15418266</name>
</gene>
<dbReference type="Pfam" id="PF13855">
    <property type="entry name" value="LRR_8"/>
    <property type="match status" value="1"/>
</dbReference>
<keyword evidence="1" id="KW-0433">Leucine-rich repeat</keyword>
<name>A0ABN9M362_9NEOB</name>
<comment type="caution">
    <text evidence="3">The sequence shown here is derived from an EMBL/GenBank/DDBJ whole genome shotgun (WGS) entry which is preliminary data.</text>
</comment>
<dbReference type="SUPFAM" id="SSF52058">
    <property type="entry name" value="L domain-like"/>
    <property type="match status" value="1"/>
</dbReference>
<dbReference type="PANTHER" id="PTHR48051:SF58">
    <property type="entry name" value="VOLUME-REGULATED ANION CHANNEL SUBUNIT LRRC8E"/>
    <property type="match status" value="1"/>
</dbReference>